<gene>
    <name evidence="1" type="ORF">FHS07_002381</name>
</gene>
<dbReference type="Proteomes" id="UP000543579">
    <property type="component" value="Unassembled WGS sequence"/>
</dbReference>
<comment type="caution">
    <text evidence="1">The sequence shown here is derived from an EMBL/GenBank/DDBJ whole genome shotgun (WGS) entry which is preliminary data.</text>
</comment>
<dbReference type="AlphaFoldDB" id="A0A7W5CK50"/>
<sequence>MFLVLVGAVFTLASCVPIIENVDSDLSLPDAKEYTQTIEREIAEALPAQELLMMKQKETGTFLSCSRDGGYQWAGGLTAQLQQGLEVENVLDPVEQRVRHLDDLTVSRREDDEDSIIDVIGPHHSAWVVRYDRVDGDVYVTSFSPCIRLPEDVWPGDKY</sequence>
<reference evidence="1 2" key="1">
    <citation type="submission" date="2020-08" db="EMBL/GenBank/DDBJ databases">
        <title>Genomic Encyclopedia of Type Strains, Phase III (KMG-III): the genomes of soil and plant-associated and newly described type strains.</title>
        <authorList>
            <person name="Whitman W."/>
        </authorList>
    </citation>
    <scope>NUCLEOTIDE SEQUENCE [LARGE SCALE GENOMIC DNA]</scope>
    <source>
        <strain evidence="1 2">CECT 8356</strain>
    </source>
</reference>
<proteinExistence type="predicted"/>
<organism evidence="1 2">
    <name type="scientific">Microbacterium proteolyticum</name>
    <dbReference type="NCBI Taxonomy" id="1572644"/>
    <lineage>
        <taxon>Bacteria</taxon>
        <taxon>Bacillati</taxon>
        <taxon>Actinomycetota</taxon>
        <taxon>Actinomycetes</taxon>
        <taxon>Micrococcales</taxon>
        <taxon>Microbacteriaceae</taxon>
        <taxon>Microbacterium</taxon>
    </lineage>
</organism>
<accession>A0A7W5CK50</accession>
<protein>
    <submittedName>
        <fullName evidence="1">Uncharacterized protein</fullName>
    </submittedName>
</protein>
<evidence type="ECO:0000313" key="2">
    <source>
        <dbReference type="Proteomes" id="UP000543579"/>
    </source>
</evidence>
<name>A0A7W5CK50_9MICO</name>
<dbReference type="RefSeq" id="WP_183420081.1">
    <property type="nucleotide sequence ID" value="NZ_JACHXY010000002.1"/>
</dbReference>
<evidence type="ECO:0000313" key="1">
    <source>
        <dbReference type="EMBL" id="MBB3158685.1"/>
    </source>
</evidence>
<dbReference type="EMBL" id="JACHXY010000002">
    <property type="protein sequence ID" value="MBB3158685.1"/>
    <property type="molecule type" value="Genomic_DNA"/>
</dbReference>